<dbReference type="InterPro" id="IPR019956">
    <property type="entry name" value="Ubiquitin_dom"/>
</dbReference>
<dbReference type="AlphaFoldDB" id="A0AAV8E0Q5"/>
<proteinExistence type="predicted"/>
<protein>
    <submittedName>
        <fullName evidence="3">Polyubiquitin</fullName>
    </submittedName>
</protein>
<dbReference type="SUPFAM" id="SSF54236">
    <property type="entry name" value="Ubiquitin-like"/>
    <property type="match status" value="3"/>
</dbReference>
<reference evidence="3" key="1">
    <citation type="submission" date="2022-08" db="EMBL/GenBank/DDBJ databases">
        <authorList>
            <person name="Marques A."/>
        </authorList>
    </citation>
    <scope>NUCLEOTIDE SEQUENCE</scope>
    <source>
        <strain evidence="3">RhyPub2mFocal</strain>
        <tissue evidence="3">Leaves</tissue>
    </source>
</reference>
<feature type="domain" description="Ubiquitin-like" evidence="2">
    <location>
        <begin position="38"/>
        <end position="106"/>
    </location>
</feature>
<feature type="domain" description="Ubiquitin-like" evidence="2">
    <location>
        <begin position="112"/>
        <end position="182"/>
    </location>
</feature>
<gene>
    <name evidence="3" type="ORF">LUZ62_058909</name>
</gene>
<dbReference type="PANTHER" id="PTHR10666">
    <property type="entry name" value="UBIQUITIN"/>
    <property type="match status" value="1"/>
</dbReference>
<dbReference type="InterPro" id="IPR050158">
    <property type="entry name" value="Ubiquitin_ubiquitin-like"/>
</dbReference>
<organism evidence="3 4">
    <name type="scientific">Rhynchospora pubera</name>
    <dbReference type="NCBI Taxonomy" id="906938"/>
    <lineage>
        <taxon>Eukaryota</taxon>
        <taxon>Viridiplantae</taxon>
        <taxon>Streptophyta</taxon>
        <taxon>Embryophyta</taxon>
        <taxon>Tracheophyta</taxon>
        <taxon>Spermatophyta</taxon>
        <taxon>Magnoliopsida</taxon>
        <taxon>Liliopsida</taxon>
        <taxon>Poales</taxon>
        <taxon>Cyperaceae</taxon>
        <taxon>Cyperoideae</taxon>
        <taxon>Rhynchosporeae</taxon>
        <taxon>Rhynchospora</taxon>
    </lineage>
</organism>
<comment type="caution">
    <text evidence="3">The sequence shown here is derived from an EMBL/GenBank/DDBJ whole genome shotgun (WGS) entry which is preliminary data.</text>
</comment>
<dbReference type="Proteomes" id="UP001140206">
    <property type="component" value="Chromosome 3"/>
</dbReference>
<dbReference type="InterPro" id="IPR000626">
    <property type="entry name" value="Ubiquitin-like_dom"/>
</dbReference>
<dbReference type="EMBL" id="JAMFTS010000003">
    <property type="protein sequence ID" value="KAJ4774652.1"/>
    <property type="molecule type" value="Genomic_DNA"/>
</dbReference>
<dbReference type="Pfam" id="PF00240">
    <property type="entry name" value="ubiquitin"/>
    <property type="match status" value="3"/>
</dbReference>
<dbReference type="Gene3D" id="3.10.20.90">
    <property type="entry name" value="Phosphatidylinositol 3-kinase Catalytic Subunit, Chain A, domain 1"/>
    <property type="match status" value="3"/>
</dbReference>
<evidence type="ECO:0000256" key="1">
    <source>
        <dbReference type="ARBA" id="ARBA00022499"/>
    </source>
</evidence>
<keyword evidence="1" id="KW-1017">Isopeptide bond</keyword>
<keyword evidence="4" id="KW-1185">Reference proteome</keyword>
<feature type="domain" description="Ubiquitin-like" evidence="2">
    <location>
        <begin position="214"/>
        <end position="289"/>
    </location>
</feature>
<accession>A0AAV8E0Q5</accession>
<dbReference type="SMART" id="SM00213">
    <property type="entry name" value="UBQ"/>
    <property type="match status" value="3"/>
</dbReference>
<name>A0AAV8E0Q5_9POAL</name>
<dbReference type="PROSITE" id="PS00299">
    <property type="entry name" value="UBIQUITIN_1"/>
    <property type="match status" value="1"/>
</dbReference>
<sequence length="289" mass="33425">MMEGLEVVIKMCNGVTKVVEVECESPVEHAKVHLTPKMLIFVEFPGEKMIRLKVKSTQTVGTVKAMMQNTENIFIGNMSLWFDNKKLDDSQTFADCDIHENSTLVVRSRGDMRICIKTWEGKTIILDTNISDTVANLKRIIADQERIPVCKQRLIFREKELEDHFVLADYNVENESKLDLVLCCGKCMLLHGEFHDHTDREDLVRPLRRHKGDMSIFLVEMNGKIKTLEVETSDTIENVKAKVQEKLGIPVREQRLIFHGKQLEDERTLADYNIRKENFIHLVLRLRGC</sequence>
<evidence type="ECO:0000313" key="3">
    <source>
        <dbReference type="EMBL" id="KAJ4774652.1"/>
    </source>
</evidence>
<dbReference type="GO" id="GO:0003729">
    <property type="term" value="F:mRNA binding"/>
    <property type="evidence" value="ECO:0007669"/>
    <property type="project" value="UniProtKB-ARBA"/>
</dbReference>
<evidence type="ECO:0000313" key="4">
    <source>
        <dbReference type="Proteomes" id="UP001140206"/>
    </source>
</evidence>
<dbReference type="PRINTS" id="PR00348">
    <property type="entry name" value="UBIQUITIN"/>
</dbReference>
<dbReference type="FunFam" id="3.10.20.90:FF:000160">
    <property type="entry name" value="Polyubiquitin-C"/>
    <property type="match status" value="1"/>
</dbReference>
<evidence type="ECO:0000259" key="2">
    <source>
        <dbReference type="PROSITE" id="PS50053"/>
    </source>
</evidence>
<dbReference type="CDD" id="cd17039">
    <property type="entry name" value="Ubl_ubiquitin_like"/>
    <property type="match status" value="1"/>
</dbReference>
<dbReference type="PROSITE" id="PS50053">
    <property type="entry name" value="UBIQUITIN_2"/>
    <property type="match status" value="3"/>
</dbReference>
<dbReference type="InterPro" id="IPR019954">
    <property type="entry name" value="Ubiquitin_CS"/>
</dbReference>
<dbReference type="InterPro" id="IPR029071">
    <property type="entry name" value="Ubiquitin-like_domsf"/>
</dbReference>